<sequence>VLQVDNARLAAGDFKMKYENGLNLRLSVEADTNGLRKVLDEMTISKSDLENQLESLTEEIEYLKKNHAEETKGNQVTTLGEVSVEMNAAPGIDL</sequence>
<dbReference type="Proteomes" id="UP000291088">
    <property type="component" value="Unassembled WGS sequence"/>
</dbReference>
<dbReference type="AlphaFoldDB" id="A0A4Q2T940"/>
<evidence type="ECO:0000313" key="3">
    <source>
        <dbReference type="EMBL" id="RYC15551.1"/>
    </source>
</evidence>
<gene>
    <name evidence="3" type="ORF">EUU22_09200</name>
</gene>
<feature type="coiled-coil region" evidence="1">
    <location>
        <begin position="39"/>
        <end position="66"/>
    </location>
</feature>
<dbReference type="PROSITE" id="PS51842">
    <property type="entry name" value="IF_ROD_2"/>
    <property type="match status" value="1"/>
</dbReference>
<dbReference type="InterPro" id="IPR002957">
    <property type="entry name" value="Keratin_I"/>
</dbReference>
<dbReference type="EMBL" id="SDVB01000193">
    <property type="protein sequence ID" value="RYC15551.1"/>
    <property type="molecule type" value="Genomic_DNA"/>
</dbReference>
<protein>
    <recommendedName>
        <fullName evidence="2">IF rod domain-containing protein</fullName>
    </recommendedName>
</protein>
<dbReference type="GO" id="GO:0005198">
    <property type="term" value="F:structural molecule activity"/>
    <property type="evidence" value="ECO:0007669"/>
    <property type="project" value="InterPro"/>
</dbReference>
<evidence type="ECO:0000313" key="4">
    <source>
        <dbReference type="Proteomes" id="UP000291088"/>
    </source>
</evidence>
<keyword evidence="1" id="KW-0175">Coiled coil</keyword>
<keyword evidence="4" id="KW-1185">Reference proteome</keyword>
<comment type="caution">
    <text evidence="3">The sequence shown here is derived from an EMBL/GenBank/DDBJ whole genome shotgun (WGS) entry which is preliminary data.</text>
</comment>
<feature type="domain" description="IF rod" evidence="2">
    <location>
        <begin position="1"/>
        <end position="94"/>
    </location>
</feature>
<dbReference type="PRINTS" id="PR01248">
    <property type="entry name" value="TYPE1KERATIN"/>
</dbReference>
<dbReference type="RefSeq" id="WP_165351125.1">
    <property type="nucleotide sequence ID" value="NZ_SDVB01000193.1"/>
</dbReference>
<dbReference type="Pfam" id="PF00038">
    <property type="entry name" value="Filament"/>
    <property type="match status" value="1"/>
</dbReference>
<dbReference type="PANTHER" id="PTHR23239">
    <property type="entry name" value="INTERMEDIATE FILAMENT"/>
    <property type="match status" value="1"/>
</dbReference>
<feature type="non-terminal residue" evidence="3">
    <location>
        <position position="94"/>
    </location>
</feature>
<organism evidence="3 4">
    <name type="scientific">Ciceribacter ferrooxidans</name>
    <dbReference type="NCBI Taxonomy" id="2509717"/>
    <lineage>
        <taxon>Bacteria</taxon>
        <taxon>Pseudomonadati</taxon>
        <taxon>Pseudomonadota</taxon>
        <taxon>Alphaproteobacteria</taxon>
        <taxon>Hyphomicrobiales</taxon>
        <taxon>Rhizobiaceae</taxon>
        <taxon>Ciceribacter</taxon>
    </lineage>
</organism>
<feature type="non-terminal residue" evidence="3">
    <location>
        <position position="1"/>
    </location>
</feature>
<evidence type="ECO:0000256" key="1">
    <source>
        <dbReference type="SAM" id="Coils"/>
    </source>
</evidence>
<proteinExistence type="predicted"/>
<name>A0A4Q2T940_9HYPH</name>
<evidence type="ECO:0000259" key="2">
    <source>
        <dbReference type="PROSITE" id="PS51842"/>
    </source>
</evidence>
<dbReference type="GO" id="GO:0005856">
    <property type="term" value="C:cytoskeleton"/>
    <property type="evidence" value="ECO:0007669"/>
    <property type="project" value="TreeGrafter"/>
</dbReference>
<reference evidence="3 4" key="1">
    <citation type="submission" date="2019-01" db="EMBL/GenBank/DDBJ databases">
        <authorList>
            <person name="Deng T."/>
        </authorList>
    </citation>
    <scope>NUCLEOTIDE SEQUENCE [LARGE SCALE GENOMIC DNA]</scope>
    <source>
        <strain evidence="3 4">F8825</strain>
    </source>
</reference>
<dbReference type="InterPro" id="IPR039008">
    <property type="entry name" value="IF_rod_dom"/>
</dbReference>
<dbReference type="Gene3D" id="1.20.5.1160">
    <property type="entry name" value="Vasodilator-stimulated phosphoprotein"/>
    <property type="match status" value="1"/>
</dbReference>
<dbReference type="PANTHER" id="PTHR23239:SF207">
    <property type="entry name" value="KERATIN, TYPE I CYTOSKELETAL 24"/>
    <property type="match status" value="1"/>
</dbReference>
<accession>A0A4Q2T940</accession>
<dbReference type="GO" id="GO:0045109">
    <property type="term" value="P:intermediate filament organization"/>
    <property type="evidence" value="ECO:0007669"/>
    <property type="project" value="TreeGrafter"/>
</dbReference>